<organism evidence="1 2">
    <name type="scientific">Caerostris darwini</name>
    <dbReference type="NCBI Taxonomy" id="1538125"/>
    <lineage>
        <taxon>Eukaryota</taxon>
        <taxon>Metazoa</taxon>
        <taxon>Ecdysozoa</taxon>
        <taxon>Arthropoda</taxon>
        <taxon>Chelicerata</taxon>
        <taxon>Arachnida</taxon>
        <taxon>Araneae</taxon>
        <taxon>Araneomorphae</taxon>
        <taxon>Entelegynae</taxon>
        <taxon>Araneoidea</taxon>
        <taxon>Araneidae</taxon>
        <taxon>Caerostris</taxon>
    </lineage>
</organism>
<evidence type="ECO:0000313" key="2">
    <source>
        <dbReference type="Proteomes" id="UP001054837"/>
    </source>
</evidence>
<dbReference type="AlphaFoldDB" id="A0AAV4VH98"/>
<sequence>MKNDIFLKRHIFSPEVVCPRKNRYTVNSSLARVIHRSFTLLNSLSTTTIILKEYPLEMASFGFEISSTTPEGRSIQPVTGARFGFPNQFLRSALRF</sequence>
<gene>
    <name evidence="1" type="ORF">CDAR_207551</name>
</gene>
<evidence type="ECO:0000313" key="1">
    <source>
        <dbReference type="EMBL" id="GIY69488.1"/>
    </source>
</evidence>
<dbReference type="EMBL" id="BPLQ01013040">
    <property type="protein sequence ID" value="GIY69488.1"/>
    <property type="molecule type" value="Genomic_DNA"/>
</dbReference>
<reference evidence="1 2" key="1">
    <citation type="submission" date="2021-06" db="EMBL/GenBank/DDBJ databases">
        <title>Caerostris darwini draft genome.</title>
        <authorList>
            <person name="Kono N."/>
            <person name="Arakawa K."/>
        </authorList>
    </citation>
    <scope>NUCLEOTIDE SEQUENCE [LARGE SCALE GENOMIC DNA]</scope>
</reference>
<protein>
    <submittedName>
        <fullName evidence="1">Uncharacterized protein</fullName>
    </submittedName>
</protein>
<dbReference type="Proteomes" id="UP001054837">
    <property type="component" value="Unassembled WGS sequence"/>
</dbReference>
<name>A0AAV4VH98_9ARAC</name>
<keyword evidence="2" id="KW-1185">Reference proteome</keyword>
<accession>A0AAV4VH98</accession>
<comment type="caution">
    <text evidence="1">The sequence shown here is derived from an EMBL/GenBank/DDBJ whole genome shotgun (WGS) entry which is preliminary data.</text>
</comment>
<proteinExistence type="predicted"/>